<dbReference type="RefSeq" id="WP_344893586.1">
    <property type="nucleotide sequence ID" value="NZ_BAAAZP010000209.1"/>
</dbReference>
<dbReference type="InterPro" id="IPR050237">
    <property type="entry name" value="ATP-dep_AMP-bd_enzyme"/>
</dbReference>
<name>A0ABP7DYD8_9ACTN</name>
<comment type="caution">
    <text evidence="3">The sequence shown here is derived from an EMBL/GenBank/DDBJ whole genome shotgun (WGS) entry which is preliminary data.</text>
</comment>
<dbReference type="Gene3D" id="3.40.50.12780">
    <property type="entry name" value="N-terminal domain of ligase-like"/>
    <property type="match status" value="1"/>
</dbReference>
<feature type="domain" description="AMP-dependent synthetase/ligase" evidence="1">
    <location>
        <begin position="9"/>
        <end position="354"/>
    </location>
</feature>
<evidence type="ECO:0000313" key="4">
    <source>
        <dbReference type="Proteomes" id="UP001500902"/>
    </source>
</evidence>
<organism evidence="3 4">
    <name type="scientific">Nonomuraea antimicrobica</name>
    <dbReference type="NCBI Taxonomy" id="561173"/>
    <lineage>
        <taxon>Bacteria</taxon>
        <taxon>Bacillati</taxon>
        <taxon>Actinomycetota</taxon>
        <taxon>Actinomycetes</taxon>
        <taxon>Streptosporangiales</taxon>
        <taxon>Streptosporangiaceae</taxon>
        <taxon>Nonomuraea</taxon>
    </lineage>
</organism>
<evidence type="ECO:0000259" key="1">
    <source>
        <dbReference type="Pfam" id="PF00501"/>
    </source>
</evidence>
<dbReference type="Pfam" id="PF00501">
    <property type="entry name" value="AMP-binding"/>
    <property type="match status" value="1"/>
</dbReference>
<dbReference type="PROSITE" id="PS00455">
    <property type="entry name" value="AMP_BINDING"/>
    <property type="match status" value="1"/>
</dbReference>
<dbReference type="InterPro" id="IPR000873">
    <property type="entry name" value="AMP-dep_synth/lig_dom"/>
</dbReference>
<keyword evidence="4" id="KW-1185">Reference proteome</keyword>
<feature type="domain" description="AMP-binding enzyme C-terminal" evidence="2">
    <location>
        <begin position="402"/>
        <end position="475"/>
    </location>
</feature>
<protein>
    <submittedName>
        <fullName evidence="3">Class I adenylate-forming enzyme family protein</fullName>
    </submittedName>
</protein>
<reference evidence="4" key="1">
    <citation type="journal article" date="2019" name="Int. J. Syst. Evol. Microbiol.">
        <title>The Global Catalogue of Microorganisms (GCM) 10K type strain sequencing project: providing services to taxonomists for standard genome sequencing and annotation.</title>
        <authorList>
            <consortium name="The Broad Institute Genomics Platform"/>
            <consortium name="The Broad Institute Genome Sequencing Center for Infectious Disease"/>
            <person name="Wu L."/>
            <person name="Ma J."/>
        </authorList>
    </citation>
    <scope>NUCLEOTIDE SEQUENCE [LARGE SCALE GENOMIC DNA]</scope>
    <source>
        <strain evidence="4">JCM 16904</strain>
    </source>
</reference>
<evidence type="ECO:0000313" key="3">
    <source>
        <dbReference type="EMBL" id="GAA3710558.1"/>
    </source>
</evidence>
<dbReference type="EMBL" id="BAAAZP010000209">
    <property type="protein sequence ID" value="GAA3710558.1"/>
    <property type="molecule type" value="Genomic_DNA"/>
</dbReference>
<evidence type="ECO:0000259" key="2">
    <source>
        <dbReference type="Pfam" id="PF13193"/>
    </source>
</evidence>
<dbReference type="PANTHER" id="PTHR43767:SF10">
    <property type="entry name" value="SURFACTIN SYNTHASE SUBUNIT 1"/>
    <property type="match status" value="1"/>
</dbReference>
<dbReference type="Pfam" id="PF13193">
    <property type="entry name" value="AMP-binding_C"/>
    <property type="match status" value="1"/>
</dbReference>
<accession>A0ABP7DYD8</accession>
<dbReference type="Proteomes" id="UP001500902">
    <property type="component" value="Unassembled WGS sequence"/>
</dbReference>
<sequence>MRTVPQLLATRAAQDPDDAAIVVDTVGSMTFQEWERRSGSVARALLDRGVRAGDRVGLLYGGRGWIEFAVAYCAIHKAGGVAVPLPERATPAERAAMLADCSASGLLHESGVSPGWDAGWTATTNELDDGRESSAALSAAPEIPPTALAQILYTSGTTGRPKGVAATHANLTHGTTDHPRRRPLAHSRLFLHAFPIGTNAGQTMLLNALDARPGALTLPRFTPGRFARLIESRAPGTVFAVPSMAIELLRARVHERHDLSSVKLFGCTASALPPDVAVRLGALFPGAVLVNYYTSTEAAPAQTTMVFDPARPTSVGRPASPGDLRIAGKDGAALPAGEAGEVWLRSPTAPRFYYGDPDDAAFRGRWVRMGDVGYLDGDGYLHLVDRDQDVIKSGAFKISTLKIEAALHEHPLIDEAAVFGVPDAVLGERVAAAIVAPPGITGREVRAFLAPKLAPHELPGQIDVRDSLPRNALGKVLKRALREEN</sequence>
<gene>
    <name evidence="3" type="ORF">GCM10022224_090050</name>
</gene>
<dbReference type="PANTHER" id="PTHR43767">
    <property type="entry name" value="LONG-CHAIN-FATTY-ACID--COA LIGASE"/>
    <property type="match status" value="1"/>
</dbReference>
<dbReference type="InterPro" id="IPR020845">
    <property type="entry name" value="AMP-binding_CS"/>
</dbReference>
<dbReference type="InterPro" id="IPR025110">
    <property type="entry name" value="AMP-bd_C"/>
</dbReference>
<dbReference type="SUPFAM" id="SSF56801">
    <property type="entry name" value="Acetyl-CoA synthetase-like"/>
    <property type="match status" value="1"/>
</dbReference>
<proteinExistence type="predicted"/>
<dbReference type="InterPro" id="IPR042099">
    <property type="entry name" value="ANL_N_sf"/>
</dbReference>
<dbReference type="Gene3D" id="3.30.300.30">
    <property type="match status" value="1"/>
</dbReference>
<dbReference type="InterPro" id="IPR045851">
    <property type="entry name" value="AMP-bd_C_sf"/>
</dbReference>